<comment type="caution">
    <text evidence="2">The sequence shown here is derived from an EMBL/GenBank/DDBJ whole genome shotgun (WGS) entry which is preliminary data.</text>
</comment>
<dbReference type="GO" id="GO:0003677">
    <property type="term" value="F:DNA binding"/>
    <property type="evidence" value="ECO:0007669"/>
    <property type="project" value="InterPro"/>
</dbReference>
<proteinExistence type="predicted"/>
<evidence type="ECO:0000313" key="2">
    <source>
        <dbReference type="EMBL" id="KKQ85283.1"/>
    </source>
</evidence>
<dbReference type="EMBL" id="LBVL01000008">
    <property type="protein sequence ID" value="KKQ85283.1"/>
    <property type="molecule type" value="Genomic_DNA"/>
</dbReference>
<dbReference type="InterPro" id="IPR002686">
    <property type="entry name" value="Transposase_17"/>
</dbReference>
<dbReference type="GO" id="GO:0006313">
    <property type="term" value="P:DNA transposition"/>
    <property type="evidence" value="ECO:0007669"/>
    <property type="project" value="InterPro"/>
</dbReference>
<dbReference type="Proteomes" id="UP000034081">
    <property type="component" value="Unassembled WGS sequence"/>
</dbReference>
<sequence>MPSRNRLKIYVENSYYHVYNRGVAKQDIFLNTQDYKVFLKYLKEALTKPVVKKLLFNLRGRSFKATIRPIKNFQNEIVLIAFCLMQNHFHLLIKQNNKKSMEGFMRSVITRYASYFNKKYDRVGPVFQGRYKAILITKDEYILHLTRYIHLNPKEYIIDIKEAYSSYADYLGLRKTSWVYPDFILKFFKDPVIPELNKVNSYKHFVENYKKDSSQVLGKLTME</sequence>
<evidence type="ECO:0000313" key="3">
    <source>
        <dbReference type="Proteomes" id="UP000034081"/>
    </source>
</evidence>
<organism evidence="2 3">
    <name type="scientific">Candidatus Woesebacteria bacterium GW2011_GWB1_38_8</name>
    <dbReference type="NCBI Taxonomy" id="1618570"/>
    <lineage>
        <taxon>Bacteria</taxon>
        <taxon>Candidatus Woeseibacteriota</taxon>
    </lineage>
</organism>
<dbReference type="Pfam" id="PF01797">
    <property type="entry name" value="Y1_Tnp"/>
    <property type="match status" value="1"/>
</dbReference>
<dbReference type="Gene3D" id="3.30.70.1290">
    <property type="entry name" value="Transposase IS200-like"/>
    <property type="match status" value="1"/>
</dbReference>
<dbReference type="SUPFAM" id="SSF143422">
    <property type="entry name" value="Transposase IS200-like"/>
    <property type="match status" value="1"/>
</dbReference>
<dbReference type="PATRIC" id="fig|1618570.3.peg.834"/>
<dbReference type="PANTHER" id="PTHR34322:SF2">
    <property type="entry name" value="TRANSPOSASE IS200-LIKE DOMAIN-CONTAINING PROTEIN"/>
    <property type="match status" value="1"/>
</dbReference>
<accession>A0A0G0L020</accession>
<reference evidence="2 3" key="1">
    <citation type="journal article" date="2015" name="Nature">
        <title>rRNA introns, odd ribosomes, and small enigmatic genomes across a large radiation of phyla.</title>
        <authorList>
            <person name="Brown C.T."/>
            <person name="Hug L.A."/>
            <person name="Thomas B.C."/>
            <person name="Sharon I."/>
            <person name="Castelle C.J."/>
            <person name="Singh A."/>
            <person name="Wilkins M.J."/>
            <person name="Williams K.H."/>
            <person name="Banfield J.F."/>
        </authorList>
    </citation>
    <scope>NUCLEOTIDE SEQUENCE [LARGE SCALE GENOMIC DNA]</scope>
</reference>
<dbReference type="InterPro" id="IPR036515">
    <property type="entry name" value="Transposase_17_sf"/>
</dbReference>
<name>A0A0G0L020_9BACT</name>
<dbReference type="STRING" id="1618570.UT08_C0008G0039"/>
<feature type="domain" description="Transposase IS200-like" evidence="1">
    <location>
        <begin position="11"/>
        <end position="152"/>
    </location>
</feature>
<dbReference type="SMART" id="SM01321">
    <property type="entry name" value="Y1_Tnp"/>
    <property type="match status" value="1"/>
</dbReference>
<dbReference type="GO" id="GO:0004803">
    <property type="term" value="F:transposase activity"/>
    <property type="evidence" value="ECO:0007669"/>
    <property type="project" value="InterPro"/>
</dbReference>
<dbReference type="AlphaFoldDB" id="A0A0G0L020"/>
<evidence type="ECO:0000259" key="1">
    <source>
        <dbReference type="SMART" id="SM01321"/>
    </source>
</evidence>
<protein>
    <recommendedName>
        <fullName evidence="1">Transposase IS200-like domain-containing protein</fullName>
    </recommendedName>
</protein>
<gene>
    <name evidence="2" type="ORF">UT08_C0008G0039</name>
</gene>
<dbReference type="PANTHER" id="PTHR34322">
    <property type="entry name" value="TRANSPOSASE, Y1_TNP DOMAIN-CONTAINING"/>
    <property type="match status" value="1"/>
</dbReference>